<dbReference type="GO" id="GO:0005737">
    <property type="term" value="C:cytoplasm"/>
    <property type="evidence" value="ECO:0007669"/>
    <property type="project" value="TreeGrafter"/>
</dbReference>
<proteinExistence type="inferred from homology"/>
<dbReference type="PANTHER" id="PTHR44229">
    <property type="entry name" value="15-HYDROXYPROSTAGLANDIN DEHYDROGENASE [NAD(+)]"/>
    <property type="match status" value="1"/>
</dbReference>
<dbReference type="PRINTS" id="PR00081">
    <property type="entry name" value="GDHRDH"/>
</dbReference>
<dbReference type="InterPro" id="IPR002347">
    <property type="entry name" value="SDR_fam"/>
</dbReference>
<dbReference type="OrthoDB" id="4131217at2759"/>
<comment type="similarity">
    <text evidence="1 3">Belongs to the short-chain dehydrogenases/reductases (SDR) family.</text>
</comment>
<accession>A0A4Q0A1H1</accession>
<dbReference type="SUPFAM" id="SSF51735">
    <property type="entry name" value="NAD(P)-binding Rossmann-fold domains"/>
    <property type="match status" value="1"/>
</dbReference>
<dbReference type="GO" id="GO:0016616">
    <property type="term" value="F:oxidoreductase activity, acting on the CH-OH group of donors, NAD or NADP as acceptor"/>
    <property type="evidence" value="ECO:0007669"/>
    <property type="project" value="TreeGrafter"/>
</dbReference>
<protein>
    <recommendedName>
        <fullName evidence="6">15-hydroxyprostaglandin dehydrogenase</fullName>
    </recommendedName>
</protein>
<dbReference type="AlphaFoldDB" id="A0A4Q0A1H1"/>
<name>A0A4Q0A1H1_9FUNG</name>
<dbReference type="InterPro" id="IPR036291">
    <property type="entry name" value="NAD(P)-bd_dom_sf"/>
</dbReference>
<evidence type="ECO:0000313" key="5">
    <source>
        <dbReference type="Proteomes" id="UP000268162"/>
    </source>
</evidence>
<evidence type="ECO:0000256" key="1">
    <source>
        <dbReference type="ARBA" id="ARBA00006484"/>
    </source>
</evidence>
<evidence type="ECO:0000256" key="3">
    <source>
        <dbReference type="RuleBase" id="RU000363"/>
    </source>
</evidence>
<evidence type="ECO:0000313" key="4">
    <source>
        <dbReference type="EMBL" id="RKP39915.1"/>
    </source>
</evidence>
<dbReference type="EMBL" id="ML002236">
    <property type="protein sequence ID" value="RKP39915.1"/>
    <property type="molecule type" value="Genomic_DNA"/>
</dbReference>
<evidence type="ECO:0000256" key="2">
    <source>
        <dbReference type="ARBA" id="ARBA00023002"/>
    </source>
</evidence>
<dbReference type="Gene3D" id="3.40.50.720">
    <property type="entry name" value="NAD(P)-binding Rossmann-like Domain"/>
    <property type="match status" value="1"/>
</dbReference>
<sequence>MLDVQGKVAVITGASAGFGCRLAQRLHAKGAQVVLGDIDVSEGQALADQLNRARPDSAVFQKCDVSQIADNQGLFDLAVRQFGTADIMINNAGVAESHPVFAEDSTTQAWEKLLAINLQAVIAGTQYAVNYWLRHRKSGVVVSASSASAFSFLPISPVYAATKAAVLHFTSNCATLKKQGIRVNAIAPFFSNTNLVKQGRQDNKHFDRLVSGAKMVDPEMVVDAYMRCIEDESLAGETLSILPKSGIQIFHPYYPKL</sequence>
<dbReference type="PRINTS" id="PR00080">
    <property type="entry name" value="SDRFAMILY"/>
</dbReference>
<dbReference type="STRING" id="215637.A0A4Q0A1H1"/>
<dbReference type="PANTHER" id="PTHR44229:SF4">
    <property type="entry name" value="15-HYDROXYPROSTAGLANDIN DEHYDROGENASE [NAD(+)]"/>
    <property type="match status" value="1"/>
</dbReference>
<dbReference type="PROSITE" id="PS51257">
    <property type="entry name" value="PROKAR_LIPOPROTEIN"/>
    <property type="match status" value="1"/>
</dbReference>
<gene>
    <name evidence="4" type="ORF">BJ085DRAFT_22722</name>
</gene>
<evidence type="ECO:0008006" key="6">
    <source>
        <dbReference type="Google" id="ProtNLM"/>
    </source>
</evidence>
<reference evidence="5" key="1">
    <citation type="journal article" date="2018" name="Nat. Microbiol.">
        <title>Leveraging single-cell genomics to expand the fungal tree of life.</title>
        <authorList>
            <person name="Ahrendt S.R."/>
            <person name="Quandt C.A."/>
            <person name="Ciobanu D."/>
            <person name="Clum A."/>
            <person name="Salamov A."/>
            <person name="Andreopoulos B."/>
            <person name="Cheng J.F."/>
            <person name="Woyke T."/>
            <person name="Pelin A."/>
            <person name="Henrissat B."/>
            <person name="Reynolds N.K."/>
            <person name="Benny G.L."/>
            <person name="Smith M.E."/>
            <person name="James T.Y."/>
            <person name="Grigoriev I.V."/>
        </authorList>
    </citation>
    <scope>NUCLEOTIDE SEQUENCE [LARGE SCALE GENOMIC DNA]</scope>
    <source>
        <strain evidence="5">RSA 468</strain>
    </source>
</reference>
<keyword evidence="5" id="KW-1185">Reference proteome</keyword>
<dbReference type="Proteomes" id="UP000268162">
    <property type="component" value="Unassembled WGS sequence"/>
</dbReference>
<dbReference type="Pfam" id="PF00106">
    <property type="entry name" value="adh_short"/>
    <property type="match status" value="1"/>
</dbReference>
<keyword evidence="2" id="KW-0560">Oxidoreductase</keyword>
<organism evidence="4 5">
    <name type="scientific">Dimargaris cristalligena</name>
    <dbReference type="NCBI Taxonomy" id="215637"/>
    <lineage>
        <taxon>Eukaryota</taxon>
        <taxon>Fungi</taxon>
        <taxon>Fungi incertae sedis</taxon>
        <taxon>Zoopagomycota</taxon>
        <taxon>Kickxellomycotina</taxon>
        <taxon>Dimargaritomycetes</taxon>
        <taxon>Dimargaritales</taxon>
        <taxon>Dimargaritaceae</taxon>
        <taxon>Dimargaris</taxon>
    </lineage>
</organism>